<evidence type="ECO:0000313" key="4">
    <source>
        <dbReference type="EMBL" id="KAJ3258731.1"/>
    </source>
</evidence>
<keyword evidence="2 4" id="KW-0689">Ribosomal protein</keyword>
<dbReference type="GO" id="GO:0005762">
    <property type="term" value="C:mitochondrial large ribosomal subunit"/>
    <property type="evidence" value="ECO:0007669"/>
    <property type="project" value="TreeGrafter"/>
</dbReference>
<dbReference type="CDD" id="cd00392">
    <property type="entry name" value="Ribosomal_L13"/>
    <property type="match status" value="1"/>
</dbReference>
<dbReference type="GO" id="GO:0003729">
    <property type="term" value="F:mRNA binding"/>
    <property type="evidence" value="ECO:0007669"/>
    <property type="project" value="TreeGrafter"/>
</dbReference>
<comment type="caution">
    <text evidence="4">The sequence shown here is derived from an EMBL/GenBank/DDBJ whole genome shotgun (WGS) entry which is preliminary data.</text>
</comment>
<reference evidence="4" key="1">
    <citation type="submission" date="2020-05" db="EMBL/GenBank/DDBJ databases">
        <title>Phylogenomic resolution of chytrid fungi.</title>
        <authorList>
            <person name="Stajich J.E."/>
            <person name="Amses K."/>
            <person name="Simmons R."/>
            <person name="Seto K."/>
            <person name="Myers J."/>
            <person name="Bonds A."/>
            <person name="Quandt C.A."/>
            <person name="Barry K."/>
            <person name="Liu P."/>
            <person name="Grigoriev I."/>
            <person name="Longcore J.E."/>
            <person name="James T.Y."/>
        </authorList>
    </citation>
    <scope>NUCLEOTIDE SEQUENCE</scope>
    <source>
        <strain evidence="4">PLAUS21</strain>
    </source>
</reference>
<evidence type="ECO:0000313" key="5">
    <source>
        <dbReference type="Proteomes" id="UP001210925"/>
    </source>
</evidence>
<dbReference type="PANTHER" id="PTHR11545:SF2">
    <property type="entry name" value="LARGE RIBOSOMAL SUBUNIT PROTEIN UL13M"/>
    <property type="match status" value="1"/>
</dbReference>
<protein>
    <submittedName>
        <fullName evidence="4">54S ribosomal protein L23, mitochondrial</fullName>
    </submittedName>
</protein>
<dbReference type="EMBL" id="JADGKB010000024">
    <property type="protein sequence ID" value="KAJ3258731.1"/>
    <property type="molecule type" value="Genomic_DNA"/>
</dbReference>
<dbReference type="InterPro" id="IPR005822">
    <property type="entry name" value="Ribosomal_uL13"/>
</dbReference>
<evidence type="ECO:0000256" key="3">
    <source>
        <dbReference type="ARBA" id="ARBA00023274"/>
    </source>
</evidence>
<dbReference type="Pfam" id="PF00572">
    <property type="entry name" value="Ribosomal_L13"/>
    <property type="match status" value="1"/>
</dbReference>
<keyword evidence="3" id="KW-0687">Ribonucleoprotein</keyword>
<dbReference type="GO" id="GO:0006412">
    <property type="term" value="P:translation"/>
    <property type="evidence" value="ECO:0007669"/>
    <property type="project" value="InterPro"/>
</dbReference>
<dbReference type="PIRSF" id="PIRSF002181">
    <property type="entry name" value="Ribosomal_L13"/>
    <property type="match status" value="1"/>
</dbReference>
<organism evidence="4 5">
    <name type="scientific">Boothiomyces macroporosus</name>
    <dbReference type="NCBI Taxonomy" id="261099"/>
    <lineage>
        <taxon>Eukaryota</taxon>
        <taxon>Fungi</taxon>
        <taxon>Fungi incertae sedis</taxon>
        <taxon>Chytridiomycota</taxon>
        <taxon>Chytridiomycota incertae sedis</taxon>
        <taxon>Chytridiomycetes</taxon>
        <taxon>Rhizophydiales</taxon>
        <taxon>Terramycetaceae</taxon>
        <taxon>Boothiomyces</taxon>
    </lineage>
</organism>
<proteinExistence type="inferred from homology"/>
<dbReference type="Proteomes" id="UP001210925">
    <property type="component" value="Unassembled WGS sequence"/>
</dbReference>
<dbReference type="GO" id="GO:0003735">
    <property type="term" value="F:structural constituent of ribosome"/>
    <property type="evidence" value="ECO:0007669"/>
    <property type="project" value="InterPro"/>
</dbReference>
<evidence type="ECO:0000256" key="1">
    <source>
        <dbReference type="ARBA" id="ARBA00006227"/>
    </source>
</evidence>
<comment type="similarity">
    <text evidence="1">Belongs to the universal ribosomal protein uL13 family.</text>
</comment>
<accession>A0AAD5ULP9</accession>
<keyword evidence="5" id="KW-1185">Reference proteome</keyword>
<dbReference type="PANTHER" id="PTHR11545">
    <property type="entry name" value="RIBOSOMAL PROTEIN L13"/>
    <property type="match status" value="1"/>
</dbReference>
<dbReference type="HAMAP" id="MF_01366">
    <property type="entry name" value="Ribosomal_uL13"/>
    <property type="match status" value="1"/>
</dbReference>
<dbReference type="SUPFAM" id="SSF52161">
    <property type="entry name" value="Ribosomal protein L13"/>
    <property type="match status" value="1"/>
</dbReference>
<sequence length="148" mass="17135">MLRHGLTHAKIWHEVDAKDKVLGKLAQRISIALRGKYKPNYNPAVDFGDYVVVKNARYVAMTGNKETQKEYKWHSGYPGGLKTVKYDKFIEKHPTGPIRKAVWGMLPKNNLRKVLMNRLLIFPDEDHPHKANIFKCHDPADPLYEQTK</sequence>
<dbReference type="AlphaFoldDB" id="A0AAD5ULP9"/>
<dbReference type="InterPro" id="IPR036899">
    <property type="entry name" value="Ribosomal_uL13_sf"/>
</dbReference>
<dbReference type="InterPro" id="IPR005823">
    <property type="entry name" value="Ribosomal_uL13_bac-type"/>
</dbReference>
<gene>
    <name evidence="4" type="primary">MRPL23</name>
    <name evidence="4" type="ORF">HK103_003325</name>
</gene>
<name>A0AAD5ULP9_9FUNG</name>
<dbReference type="NCBIfam" id="TIGR01066">
    <property type="entry name" value="rplM_bact"/>
    <property type="match status" value="1"/>
</dbReference>
<evidence type="ECO:0000256" key="2">
    <source>
        <dbReference type="ARBA" id="ARBA00022980"/>
    </source>
</evidence>
<dbReference type="Gene3D" id="3.90.1180.10">
    <property type="entry name" value="Ribosomal protein L13"/>
    <property type="match status" value="1"/>
</dbReference>
<dbReference type="GO" id="GO:0017148">
    <property type="term" value="P:negative regulation of translation"/>
    <property type="evidence" value="ECO:0007669"/>
    <property type="project" value="TreeGrafter"/>
</dbReference>